<evidence type="ECO:0000313" key="3">
    <source>
        <dbReference type="Proteomes" id="UP000078543"/>
    </source>
</evidence>
<gene>
    <name evidence="2" type="ORF">A6A05_15310</name>
</gene>
<reference evidence="2 3" key="1">
    <citation type="submission" date="2016-04" db="EMBL/GenBank/DDBJ databases">
        <title>Draft genome sequence of freshwater magnetotactic bacteria Magnetospirillum marisnigri SP-1 and Magnetospirillum moscoviense BB-1.</title>
        <authorList>
            <person name="Koziaeva V."/>
            <person name="Dziuba M.V."/>
            <person name="Ivanov T.M."/>
            <person name="Kuznetsov B."/>
            <person name="Grouzdev D.S."/>
        </authorList>
    </citation>
    <scope>NUCLEOTIDE SEQUENCE [LARGE SCALE GENOMIC DNA]</scope>
    <source>
        <strain evidence="2 3">BB-1</strain>
    </source>
</reference>
<dbReference type="STRING" id="1437059.A6A05_15310"/>
<protein>
    <submittedName>
        <fullName evidence="2">Uncharacterized protein</fullName>
    </submittedName>
</protein>
<dbReference type="Proteomes" id="UP000078543">
    <property type="component" value="Unassembled WGS sequence"/>
</dbReference>
<dbReference type="RefSeq" id="WP_068502917.1">
    <property type="nucleotide sequence ID" value="NZ_LWQU01000162.1"/>
</dbReference>
<dbReference type="AlphaFoldDB" id="A0A178MIC6"/>
<sequence>MKAIKTLVAVMGILLLGGLGLLGYGLTTKTGRNAKPTALADFGAVAIPLPAGARIEQMAVAGERVILRIAGPGPERLIVLDPAGGTVTGSFVMTPEAPAVAR</sequence>
<accession>A0A178MIC6</accession>
<evidence type="ECO:0000313" key="2">
    <source>
        <dbReference type="EMBL" id="OAN48313.1"/>
    </source>
</evidence>
<keyword evidence="3" id="KW-1185">Reference proteome</keyword>
<comment type="caution">
    <text evidence="2">The sequence shown here is derived from an EMBL/GenBank/DDBJ whole genome shotgun (WGS) entry which is preliminary data.</text>
</comment>
<evidence type="ECO:0000256" key="1">
    <source>
        <dbReference type="SAM" id="Phobius"/>
    </source>
</evidence>
<dbReference type="OrthoDB" id="7360110at2"/>
<name>A0A178MIC6_9PROT</name>
<organism evidence="2 3">
    <name type="scientific">Magnetospirillum moscoviense</name>
    <dbReference type="NCBI Taxonomy" id="1437059"/>
    <lineage>
        <taxon>Bacteria</taxon>
        <taxon>Pseudomonadati</taxon>
        <taxon>Pseudomonadota</taxon>
        <taxon>Alphaproteobacteria</taxon>
        <taxon>Rhodospirillales</taxon>
        <taxon>Rhodospirillaceae</taxon>
        <taxon>Magnetospirillum</taxon>
    </lineage>
</organism>
<keyword evidence="1" id="KW-0472">Membrane</keyword>
<dbReference type="EMBL" id="LWQU01000162">
    <property type="protein sequence ID" value="OAN48313.1"/>
    <property type="molecule type" value="Genomic_DNA"/>
</dbReference>
<feature type="transmembrane region" description="Helical" evidence="1">
    <location>
        <begin position="6"/>
        <end position="26"/>
    </location>
</feature>
<keyword evidence="1" id="KW-0812">Transmembrane</keyword>
<proteinExistence type="predicted"/>
<keyword evidence="1" id="KW-1133">Transmembrane helix</keyword>